<evidence type="ECO:0000256" key="1">
    <source>
        <dbReference type="SAM" id="SignalP"/>
    </source>
</evidence>
<dbReference type="AlphaFoldDB" id="A0A7D5HBH2"/>
<feature type="chain" id="PRO_5028931628" evidence="1">
    <location>
        <begin position="31"/>
        <end position="392"/>
    </location>
</feature>
<evidence type="ECO:0000313" key="2">
    <source>
        <dbReference type="EMBL" id="QKZ03190.1"/>
    </source>
</evidence>
<protein>
    <submittedName>
        <fullName evidence="2">Uncharacterized protein</fullName>
    </submittedName>
</protein>
<sequence length="392" mass="42414">MFRRPGAMLTRAALGLALAMACLAGPWASAAEVLVTARVEGSKYVNTTPQAAFCNRFGPGYCNVRWTVDLPGSFSKSVDLASTNARDRVYAHLPPKRQLTLRNLSNGETATMNMTFSSISQKVTYLSGVTMLIDVTGGCSRASSPIDGGGWTQYLWIVSSPTNPAPCSSMATGNGRIEEVVISDNGVAFEPQFPEVATLSPGTWEGTVDYPLLAGEGFDFGTLREGGDTITFRYRFTVMHDIRVDLPAANTEVALNPPGGWQSYLMTNRLPERLYHNAPLRLWASGTFAVYLTCQYVSNARCAMKHPRLDEYVPVTTALTLPGTFSMGPQAVERARLYVGAANATLITPPAQASSQPGTLHFDVDGSNLAAMIRYRGEKYQGNIILIFDANP</sequence>
<accession>A0A7D5HBH2</accession>
<name>A0A7D5HBH2_9PSED</name>
<keyword evidence="1" id="KW-0732">Signal</keyword>
<dbReference type="PROSITE" id="PS51257">
    <property type="entry name" value="PROKAR_LIPOPROTEIN"/>
    <property type="match status" value="1"/>
</dbReference>
<keyword evidence="3" id="KW-1185">Reference proteome</keyword>
<gene>
    <name evidence="2" type="ORF">HWQ56_05075</name>
</gene>
<dbReference type="Proteomes" id="UP000509568">
    <property type="component" value="Chromosome"/>
</dbReference>
<dbReference type="RefSeq" id="WP_176569941.1">
    <property type="nucleotide sequence ID" value="NZ_CP056030.1"/>
</dbReference>
<reference evidence="2 3" key="1">
    <citation type="submission" date="2020-06" db="EMBL/GenBank/DDBJ databases">
        <title>Pseudomonas eucalypticola sp. nov., an endophyte of Eucalyptus dunnii leaves with biocontrol ability of eucalyptus leaf blight.</title>
        <authorList>
            <person name="Liu Y."/>
            <person name="Song Z."/>
            <person name="Zeng H."/>
            <person name="Lu M."/>
            <person name="Wang X."/>
            <person name="Lian X."/>
            <person name="Zhang Q."/>
        </authorList>
    </citation>
    <scope>NUCLEOTIDE SEQUENCE [LARGE SCALE GENOMIC DNA]</scope>
    <source>
        <strain evidence="2 3">NP-1</strain>
    </source>
</reference>
<evidence type="ECO:0000313" key="3">
    <source>
        <dbReference type="Proteomes" id="UP000509568"/>
    </source>
</evidence>
<proteinExistence type="predicted"/>
<dbReference type="EMBL" id="CP056030">
    <property type="protein sequence ID" value="QKZ03190.1"/>
    <property type="molecule type" value="Genomic_DNA"/>
</dbReference>
<feature type="signal peptide" evidence="1">
    <location>
        <begin position="1"/>
        <end position="30"/>
    </location>
</feature>
<organism evidence="2 3">
    <name type="scientific">Pseudomonas eucalypticola</name>
    <dbReference type="NCBI Taxonomy" id="2599595"/>
    <lineage>
        <taxon>Bacteria</taxon>
        <taxon>Pseudomonadati</taxon>
        <taxon>Pseudomonadota</taxon>
        <taxon>Gammaproteobacteria</taxon>
        <taxon>Pseudomonadales</taxon>
        <taxon>Pseudomonadaceae</taxon>
        <taxon>Pseudomonas</taxon>
    </lineage>
</organism>
<dbReference type="KEGG" id="pez:HWQ56_05075"/>